<proteinExistence type="predicted"/>
<dbReference type="EMBL" id="HE575324">
    <property type="protein sequence ID" value="CCC95945.1"/>
    <property type="molecule type" value="Genomic_DNA"/>
</dbReference>
<sequence length="188" mass="22318">MTGFDTVWIPFAVVYLLYQIPPTMMEVYSYYSRGGLVSIEDIKYDDTFTCHFQWLRDKDIYFKRFCDRPTSEAGKAFFSWLDWSAEAYDRSIYVQRRNHARRDGEVSSFKRYIYGPFVFNWPKKQWLRGDDSCGMLTPAWGVGGEERARAEYAAAKAKGFDKNWHYQIMRKIRREQALKEASEALEQK</sequence>
<dbReference type="VEuPathDB" id="TriTrypDB:TcIL3000.11.14620"/>
<protein>
    <submittedName>
        <fullName evidence="1">Uncharacterized protein TCIL3000_11_14620</fullName>
    </submittedName>
</protein>
<dbReference type="AlphaFoldDB" id="G0V2S3"/>
<accession>G0V2S3</accession>
<reference evidence="1" key="1">
    <citation type="journal article" date="2012" name="Proc. Natl. Acad. Sci. U.S.A.">
        <title>Antigenic diversity is generated by distinct evolutionary mechanisms in African trypanosome species.</title>
        <authorList>
            <person name="Jackson A.P."/>
            <person name="Berry A."/>
            <person name="Aslett M."/>
            <person name="Allison H.C."/>
            <person name="Burton P."/>
            <person name="Vavrova-Anderson J."/>
            <person name="Brown R."/>
            <person name="Browne H."/>
            <person name="Corton N."/>
            <person name="Hauser H."/>
            <person name="Gamble J."/>
            <person name="Gilderthorp R."/>
            <person name="Marcello L."/>
            <person name="McQuillan J."/>
            <person name="Otto T.D."/>
            <person name="Quail M.A."/>
            <person name="Sanders M.J."/>
            <person name="van Tonder A."/>
            <person name="Ginger M.L."/>
            <person name="Field M.C."/>
            <person name="Barry J.D."/>
            <person name="Hertz-Fowler C."/>
            <person name="Berriman M."/>
        </authorList>
    </citation>
    <scope>NUCLEOTIDE SEQUENCE</scope>
    <source>
        <strain evidence="1">IL3000</strain>
    </source>
</reference>
<name>G0V2S3_TRYCI</name>
<gene>
    <name evidence="1" type="ORF">TCIL3000_11_14620</name>
</gene>
<evidence type="ECO:0000313" key="1">
    <source>
        <dbReference type="EMBL" id="CCC95945.1"/>
    </source>
</evidence>
<organism evidence="1">
    <name type="scientific">Trypanosoma congolense (strain IL3000)</name>
    <dbReference type="NCBI Taxonomy" id="1068625"/>
    <lineage>
        <taxon>Eukaryota</taxon>
        <taxon>Discoba</taxon>
        <taxon>Euglenozoa</taxon>
        <taxon>Kinetoplastea</taxon>
        <taxon>Metakinetoplastina</taxon>
        <taxon>Trypanosomatida</taxon>
        <taxon>Trypanosomatidae</taxon>
        <taxon>Trypanosoma</taxon>
        <taxon>Nannomonas</taxon>
    </lineage>
</organism>